<comment type="subunit">
    <text evidence="14">Homohexamer. Forms a ring that surrounds DNA.</text>
</comment>
<evidence type="ECO:0000256" key="4">
    <source>
        <dbReference type="ARBA" id="ARBA00022618"/>
    </source>
</evidence>
<keyword evidence="8 15" id="KW-0067">ATP-binding</keyword>
<evidence type="ECO:0000256" key="6">
    <source>
        <dbReference type="ARBA" id="ARBA00022741"/>
    </source>
</evidence>
<gene>
    <name evidence="19" type="ORF">SAMN05216366_11440</name>
</gene>
<dbReference type="CDD" id="cd01127">
    <property type="entry name" value="TrwB_TraG_TraD_VirD4"/>
    <property type="match status" value="1"/>
</dbReference>
<dbReference type="Gene3D" id="3.30.980.40">
    <property type="match status" value="1"/>
</dbReference>
<keyword evidence="9 17" id="KW-1133">Transmembrane helix</keyword>
<evidence type="ECO:0000313" key="20">
    <source>
        <dbReference type="Proteomes" id="UP000182412"/>
    </source>
</evidence>
<feature type="region of interest" description="Disordered" evidence="16">
    <location>
        <begin position="301"/>
        <end position="337"/>
    </location>
</feature>
<dbReference type="InterPro" id="IPR003593">
    <property type="entry name" value="AAA+_ATPase"/>
</dbReference>
<comment type="subcellular location">
    <subcellularLocation>
        <location evidence="1">Cell membrane</location>
        <topology evidence="1">Multi-pass membrane protein</topology>
    </subcellularLocation>
</comment>
<dbReference type="GO" id="GO:0005524">
    <property type="term" value="F:ATP binding"/>
    <property type="evidence" value="ECO:0007669"/>
    <property type="project" value="UniProtKB-UniRule"/>
</dbReference>
<comment type="similarity">
    <text evidence="2">Belongs to the FtsK/SpoIIIE/SftA family.</text>
</comment>
<keyword evidence="12" id="KW-0131">Cell cycle</keyword>
<keyword evidence="11 17" id="KW-0472">Membrane</keyword>
<dbReference type="Pfam" id="PF17854">
    <property type="entry name" value="FtsK_alpha"/>
    <property type="match status" value="1"/>
</dbReference>
<feature type="compositionally biased region" description="Basic and acidic residues" evidence="16">
    <location>
        <begin position="1"/>
        <end position="10"/>
    </location>
</feature>
<dbReference type="Pfam" id="PF01580">
    <property type="entry name" value="FtsK_SpoIIIE"/>
    <property type="match status" value="1"/>
</dbReference>
<evidence type="ECO:0000256" key="16">
    <source>
        <dbReference type="SAM" id="MobiDB-lite"/>
    </source>
</evidence>
<dbReference type="GO" id="GO:0003677">
    <property type="term" value="F:DNA binding"/>
    <property type="evidence" value="ECO:0007669"/>
    <property type="project" value="UniProtKB-KW"/>
</dbReference>
<feature type="compositionally biased region" description="Low complexity" evidence="16">
    <location>
        <begin position="301"/>
        <end position="317"/>
    </location>
</feature>
<name>A0A1H0RY12_SELRU</name>
<feature type="region of interest" description="Disordered" evidence="16">
    <location>
        <begin position="1"/>
        <end position="28"/>
    </location>
</feature>
<dbReference type="RefSeq" id="WP_074572235.1">
    <property type="nucleotide sequence ID" value="NZ_FNJQ01000014.1"/>
</dbReference>
<feature type="transmembrane region" description="Helical" evidence="17">
    <location>
        <begin position="134"/>
        <end position="153"/>
    </location>
</feature>
<protein>
    <submittedName>
        <fullName evidence="19">DNA segregation ATPase FtsK/SpoIIIE, S-DNA-T family</fullName>
    </submittedName>
</protein>
<keyword evidence="5 17" id="KW-0812">Transmembrane</keyword>
<comment type="function">
    <text evidence="13">Essential cell division protein that coordinates cell division and chromosome segregation. The N-terminus is involved in assembly of the cell-division machinery. The C-terminus functions as a DNA motor that moves dsDNA in an ATP-dependent manner towards the dif recombination site, which is located within the replication terminus region. Required for activation of the Xer recombinase, allowing activation of chromosome unlinking by recombination.</text>
</comment>
<dbReference type="Gene3D" id="1.10.10.10">
    <property type="entry name" value="Winged helix-like DNA-binding domain superfamily/Winged helix DNA-binding domain"/>
    <property type="match status" value="1"/>
</dbReference>
<dbReference type="InterPro" id="IPR018541">
    <property type="entry name" value="Ftsk_gamma"/>
</dbReference>
<reference evidence="19 20" key="1">
    <citation type="submission" date="2016-10" db="EMBL/GenBank/DDBJ databases">
        <authorList>
            <person name="de Groot N.N."/>
        </authorList>
    </citation>
    <scope>NUCLEOTIDE SEQUENCE [LARGE SCALE GENOMIC DNA]</scope>
    <source>
        <strain evidence="19 20">S137</strain>
    </source>
</reference>
<evidence type="ECO:0000256" key="9">
    <source>
        <dbReference type="ARBA" id="ARBA00022989"/>
    </source>
</evidence>
<dbReference type="Gene3D" id="3.40.50.300">
    <property type="entry name" value="P-loop containing nucleotide triphosphate hydrolases"/>
    <property type="match status" value="1"/>
</dbReference>
<evidence type="ECO:0000256" key="13">
    <source>
        <dbReference type="ARBA" id="ARBA00024986"/>
    </source>
</evidence>
<evidence type="ECO:0000256" key="12">
    <source>
        <dbReference type="ARBA" id="ARBA00023306"/>
    </source>
</evidence>
<dbReference type="SUPFAM" id="SSF52540">
    <property type="entry name" value="P-loop containing nucleoside triphosphate hydrolases"/>
    <property type="match status" value="1"/>
</dbReference>
<dbReference type="EMBL" id="FNJQ01000014">
    <property type="protein sequence ID" value="SDP33818.1"/>
    <property type="molecule type" value="Genomic_DNA"/>
</dbReference>
<dbReference type="PANTHER" id="PTHR22683">
    <property type="entry name" value="SPORULATION PROTEIN RELATED"/>
    <property type="match status" value="1"/>
</dbReference>
<evidence type="ECO:0000259" key="18">
    <source>
        <dbReference type="PROSITE" id="PS50901"/>
    </source>
</evidence>
<keyword evidence="7" id="KW-0159">Chromosome partition</keyword>
<keyword evidence="4" id="KW-0132">Cell division</keyword>
<sequence>MNKKVAERKTAPRRRKASGRKKTTAKPAANPERKYELWGLLLVAVSLISICGLCGLNVGFVGVYFAKCLHYMFGIGAIVISLLILLIGYQYIVKHHGLVYSPRFFGMGLLFLSVLAIWHSFAIEPGAEILPESLPQGGGLLAGGLLLILRKFFGVDGSTILLVAGVIGSVLLSTTWSLANGVRRTQRTAARSAVATGKAMAVAYEKVADVSERMEEKVVEKVKASFYNQEADDRFAQPPLAEEEQPAAVHKPVADNPFGIEPEPEPQAEDLPQFTIEYGRADNEPDFEEEEAELGLADDFMPLDQSSDQSDQTSQIDRQPAINVAQPKPVAPSAKPMKDAAKRTAMPSYGEIAPIMPAAAILDGSEKAVEEAPKPVKPYVLPKVTEILSKHVKAQNTELELEIADNARTLQQTLADFKVKANILNACHGPAVTRYELEPAPGVKVSKITNLADDIALRLAAASVRIEQIPGKSAIGIEVPNRELEGVQLREVLENAKFDKAKSKLTVGLGMDIGGQGIFADLGKMPHLLVAGATGSGKSVCINTLITSILFKAKPDEVKFILVDPKMVELSNYNGIPHLMVPVVTDAKKAASVLNWSVQEMEKRYSKFAEKGVRNMQGYNDSFPDDKMPAIVIIIDELADLMMVAPHDVEDAICRLAQKARAAGIHMVLATQRPSVDVITGIIKANVPSRISFAVSSQIDSRTILDRSGAEKLLGRGDMLFFPIGASKPRRVQGAFISDGEVEKLLEFIRAQGQEMEPNEEIEAFTQREMEAASEEESGKSGGARSAPKTDALLNDAVNLVMSTGQASASSIQRRFHIGYTRAARLIDTMEELNIVGPNIGSKPREILMTTEQALEVLANA</sequence>
<dbReference type="InterPro" id="IPR036388">
    <property type="entry name" value="WH-like_DNA-bd_sf"/>
</dbReference>
<evidence type="ECO:0000313" key="19">
    <source>
        <dbReference type="EMBL" id="SDP33818.1"/>
    </source>
</evidence>
<dbReference type="Pfam" id="PF09397">
    <property type="entry name" value="FtsK_gamma"/>
    <property type="match status" value="1"/>
</dbReference>
<dbReference type="SUPFAM" id="SSF46785">
    <property type="entry name" value="Winged helix' DNA-binding domain"/>
    <property type="match status" value="1"/>
</dbReference>
<dbReference type="Pfam" id="PF13491">
    <property type="entry name" value="FtsK_4TM"/>
    <property type="match status" value="1"/>
</dbReference>
<dbReference type="InterPro" id="IPR050206">
    <property type="entry name" value="FtsK/SpoIIIE/SftA"/>
</dbReference>
<dbReference type="InterPro" id="IPR027417">
    <property type="entry name" value="P-loop_NTPase"/>
</dbReference>
<dbReference type="AlphaFoldDB" id="A0A1H0RY12"/>
<evidence type="ECO:0000256" key="2">
    <source>
        <dbReference type="ARBA" id="ARBA00006474"/>
    </source>
</evidence>
<dbReference type="PROSITE" id="PS50901">
    <property type="entry name" value="FTSK"/>
    <property type="match status" value="1"/>
</dbReference>
<dbReference type="GO" id="GO:0051301">
    <property type="term" value="P:cell division"/>
    <property type="evidence" value="ECO:0007669"/>
    <property type="project" value="UniProtKB-KW"/>
</dbReference>
<dbReference type="GO" id="GO:0005886">
    <property type="term" value="C:plasma membrane"/>
    <property type="evidence" value="ECO:0007669"/>
    <property type="project" value="UniProtKB-SubCell"/>
</dbReference>
<evidence type="ECO:0000256" key="8">
    <source>
        <dbReference type="ARBA" id="ARBA00022840"/>
    </source>
</evidence>
<feature type="transmembrane region" description="Helical" evidence="17">
    <location>
        <begin position="104"/>
        <end position="122"/>
    </location>
</feature>
<dbReference type="OrthoDB" id="9807790at2"/>
<feature type="binding site" evidence="15">
    <location>
        <begin position="532"/>
        <end position="539"/>
    </location>
    <ligand>
        <name>ATP</name>
        <dbReference type="ChEBI" id="CHEBI:30616"/>
    </ligand>
</feature>
<evidence type="ECO:0000256" key="7">
    <source>
        <dbReference type="ARBA" id="ARBA00022829"/>
    </source>
</evidence>
<dbReference type="SMART" id="SM00382">
    <property type="entry name" value="AAA"/>
    <property type="match status" value="1"/>
</dbReference>
<dbReference type="InterPro" id="IPR036390">
    <property type="entry name" value="WH_DNA-bd_sf"/>
</dbReference>
<keyword evidence="3" id="KW-1003">Cell membrane</keyword>
<dbReference type="PANTHER" id="PTHR22683:SF41">
    <property type="entry name" value="DNA TRANSLOCASE FTSK"/>
    <property type="match status" value="1"/>
</dbReference>
<keyword evidence="6 15" id="KW-0547">Nucleotide-binding</keyword>
<dbReference type="InterPro" id="IPR041027">
    <property type="entry name" value="FtsK_alpha"/>
</dbReference>
<feature type="domain" description="FtsK" evidence="18">
    <location>
        <begin position="515"/>
        <end position="702"/>
    </location>
</feature>
<evidence type="ECO:0000256" key="14">
    <source>
        <dbReference type="ARBA" id="ARBA00025923"/>
    </source>
</evidence>
<evidence type="ECO:0000256" key="10">
    <source>
        <dbReference type="ARBA" id="ARBA00023125"/>
    </source>
</evidence>
<evidence type="ECO:0000256" key="15">
    <source>
        <dbReference type="PROSITE-ProRule" id="PRU00289"/>
    </source>
</evidence>
<dbReference type="Proteomes" id="UP000182412">
    <property type="component" value="Unassembled WGS sequence"/>
</dbReference>
<keyword evidence="10" id="KW-0238">DNA-binding</keyword>
<dbReference type="InterPro" id="IPR025199">
    <property type="entry name" value="FtsK_4TM"/>
</dbReference>
<feature type="transmembrane region" description="Helical" evidence="17">
    <location>
        <begin position="71"/>
        <end position="92"/>
    </location>
</feature>
<evidence type="ECO:0000256" key="3">
    <source>
        <dbReference type="ARBA" id="ARBA00022475"/>
    </source>
</evidence>
<feature type="transmembrane region" description="Helical" evidence="17">
    <location>
        <begin position="37"/>
        <end position="65"/>
    </location>
</feature>
<feature type="transmembrane region" description="Helical" evidence="17">
    <location>
        <begin position="160"/>
        <end position="179"/>
    </location>
</feature>
<dbReference type="SMART" id="SM00843">
    <property type="entry name" value="Ftsk_gamma"/>
    <property type="match status" value="1"/>
</dbReference>
<evidence type="ECO:0000256" key="11">
    <source>
        <dbReference type="ARBA" id="ARBA00023136"/>
    </source>
</evidence>
<dbReference type="GO" id="GO:0007059">
    <property type="term" value="P:chromosome segregation"/>
    <property type="evidence" value="ECO:0007669"/>
    <property type="project" value="UniProtKB-KW"/>
</dbReference>
<feature type="compositionally biased region" description="Basic residues" evidence="16">
    <location>
        <begin position="11"/>
        <end position="24"/>
    </location>
</feature>
<proteinExistence type="inferred from homology"/>
<evidence type="ECO:0000256" key="1">
    <source>
        <dbReference type="ARBA" id="ARBA00004651"/>
    </source>
</evidence>
<evidence type="ECO:0000256" key="17">
    <source>
        <dbReference type="SAM" id="Phobius"/>
    </source>
</evidence>
<dbReference type="InterPro" id="IPR002543">
    <property type="entry name" value="FtsK_dom"/>
</dbReference>
<organism evidence="19 20">
    <name type="scientific">Selenomonas ruminantium</name>
    <dbReference type="NCBI Taxonomy" id="971"/>
    <lineage>
        <taxon>Bacteria</taxon>
        <taxon>Bacillati</taxon>
        <taxon>Bacillota</taxon>
        <taxon>Negativicutes</taxon>
        <taxon>Selenomonadales</taxon>
        <taxon>Selenomonadaceae</taxon>
        <taxon>Selenomonas</taxon>
    </lineage>
</organism>
<accession>A0A1H0RY12</accession>
<evidence type="ECO:0000256" key="5">
    <source>
        <dbReference type="ARBA" id="ARBA00022692"/>
    </source>
</evidence>